<dbReference type="PANTHER" id="PTHR38138">
    <property type="entry name" value="VNG6441H"/>
    <property type="match status" value="1"/>
</dbReference>
<protein>
    <submittedName>
        <fullName evidence="3">Flagellin N-terminal-like domain-containing protein</fullName>
    </submittedName>
</protein>
<name>A0A1I6L984_9EURY</name>
<dbReference type="STRING" id="767519.SAMN05216559_2288"/>
<keyword evidence="1" id="KW-1133">Transmembrane helix</keyword>
<evidence type="ECO:0000313" key="4">
    <source>
        <dbReference type="Proteomes" id="UP000199062"/>
    </source>
</evidence>
<dbReference type="AlphaFoldDB" id="A0A1I6L984"/>
<keyword evidence="3" id="KW-0282">Flagellum</keyword>
<keyword evidence="4" id="KW-1185">Reference proteome</keyword>
<sequence>MCNLSGFNSHMQIKHLMQDDDAVSPVIGVILMVAITVILAAVIASFVLGLGDQAQQTTPQASFSFDYEQETSTADIFSHGSGVEDGLLTITHDGGDTIDAPRISIVGASSTSDLNLVTDSSGTGEYVSNDEVSAGSTIPLRVANGDTIRVVYSGESGDSSSTLATWEGPDA</sequence>
<keyword evidence="1" id="KW-0812">Transmembrane</keyword>
<dbReference type="NCBIfam" id="TIGR02537">
    <property type="entry name" value="arch_flag_Nterm"/>
    <property type="match status" value="1"/>
</dbReference>
<dbReference type="PANTHER" id="PTHR38138:SF1">
    <property type="entry name" value="ARCHAEAL TYPE IV PILIN N-TERMINAL DOMAIN-CONTAINING PROTEIN"/>
    <property type="match status" value="1"/>
</dbReference>
<keyword evidence="1" id="KW-0472">Membrane</keyword>
<accession>A0A1I6L984</accession>
<evidence type="ECO:0000313" key="3">
    <source>
        <dbReference type="EMBL" id="SFR99964.1"/>
    </source>
</evidence>
<organism evidence="3 4">
    <name type="scientific">Halomicrobium zhouii</name>
    <dbReference type="NCBI Taxonomy" id="767519"/>
    <lineage>
        <taxon>Archaea</taxon>
        <taxon>Methanobacteriati</taxon>
        <taxon>Methanobacteriota</taxon>
        <taxon>Stenosarchaea group</taxon>
        <taxon>Halobacteria</taxon>
        <taxon>Halobacteriales</taxon>
        <taxon>Haloarculaceae</taxon>
        <taxon>Halomicrobium</taxon>
    </lineage>
</organism>
<evidence type="ECO:0000256" key="1">
    <source>
        <dbReference type="SAM" id="Phobius"/>
    </source>
</evidence>
<dbReference type="InterPro" id="IPR013373">
    <property type="entry name" value="Flagellin/pilin_N_arc"/>
</dbReference>
<dbReference type="Proteomes" id="UP000199062">
    <property type="component" value="Unassembled WGS sequence"/>
</dbReference>
<keyword evidence="3" id="KW-0969">Cilium</keyword>
<dbReference type="EMBL" id="FOZK01000002">
    <property type="protein sequence ID" value="SFR99964.1"/>
    <property type="molecule type" value="Genomic_DNA"/>
</dbReference>
<feature type="domain" description="Archaeal Type IV pilin N-terminal" evidence="2">
    <location>
        <begin position="21"/>
        <end position="110"/>
    </location>
</feature>
<dbReference type="InterPro" id="IPR012859">
    <property type="entry name" value="Pilin_N_archaeal"/>
</dbReference>
<feature type="transmembrane region" description="Helical" evidence="1">
    <location>
        <begin position="26"/>
        <end position="50"/>
    </location>
</feature>
<gene>
    <name evidence="3" type="ORF">SAMN05216559_2288</name>
</gene>
<evidence type="ECO:0000259" key="2">
    <source>
        <dbReference type="Pfam" id="PF07790"/>
    </source>
</evidence>
<proteinExistence type="predicted"/>
<reference evidence="3 4" key="1">
    <citation type="submission" date="2016-10" db="EMBL/GenBank/DDBJ databases">
        <authorList>
            <person name="de Groot N.N."/>
        </authorList>
    </citation>
    <scope>NUCLEOTIDE SEQUENCE [LARGE SCALE GENOMIC DNA]</scope>
    <source>
        <strain evidence="3 4">CGMCC 1.10457</strain>
    </source>
</reference>
<dbReference type="Pfam" id="PF07790">
    <property type="entry name" value="Pilin_N"/>
    <property type="match status" value="1"/>
</dbReference>
<keyword evidence="3" id="KW-0966">Cell projection</keyword>